<dbReference type="RefSeq" id="WP_162350653.1">
    <property type="nucleotide sequence ID" value="NZ_QOVG01000010.1"/>
</dbReference>
<dbReference type="InterPro" id="IPR018551">
    <property type="entry name" value="DUF2007"/>
</dbReference>
<proteinExistence type="predicted"/>
<organism evidence="3 4">
    <name type="scientific">Pseudoxanthomonas gei</name>
    <dbReference type="NCBI Taxonomy" id="1383030"/>
    <lineage>
        <taxon>Bacteria</taxon>
        <taxon>Pseudomonadati</taxon>
        <taxon>Pseudomonadota</taxon>
        <taxon>Gammaproteobacteria</taxon>
        <taxon>Lysobacterales</taxon>
        <taxon>Lysobacteraceae</taxon>
        <taxon>Pseudoxanthomonas</taxon>
    </lineage>
</organism>
<sequence length="176" mass="19162">MRQVFTSLRIETVEGVARLLEEAGIEVYLANGRSYHSKRGGQFSYAEPMKLKQQPSVWVKRAEDQPRARELLREAGLLASTRPGQGDPLLFAGAVVEEQPKRSLAWRIRVGLLIAVAIAALATVLRHRSAQDAVPVAPVVESAVEATPTGTDTAEPAPQDEEGVRVRITPPAPRQP</sequence>
<reference evidence="3 4" key="1">
    <citation type="submission" date="2018-07" db="EMBL/GenBank/DDBJ databases">
        <title>Whole genome Sequencing of Pseudoxanthomonas gei KCTC 32298 (T).</title>
        <authorList>
            <person name="Kumar S."/>
            <person name="Bansal K."/>
            <person name="Kaur A."/>
            <person name="Patil P."/>
            <person name="Sharma S."/>
            <person name="Patil P.B."/>
        </authorList>
    </citation>
    <scope>NUCLEOTIDE SEQUENCE [LARGE SCALE GENOMIC DNA]</scope>
    <source>
        <strain evidence="3 4">KCTC 32298</strain>
    </source>
</reference>
<name>A0ABX0AEZ8_9GAMM</name>
<feature type="region of interest" description="Disordered" evidence="1">
    <location>
        <begin position="144"/>
        <end position="176"/>
    </location>
</feature>
<dbReference type="EMBL" id="QOVG01000010">
    <property type="protein sequence ID" value="NDK39996.1"/>
    <property type="molecule type" value="Genomic_DNA"/>
</dbReference>
<evidence type="ECO:0000256" key="1">
    <source>
        <dbReference type="SAM" id="MobiDB-lite"/>
    </source>
</evidence>
<keyword evidence="4" id="KW-1185">Reference proteome</keyword>
<dbReference type="Proteomes" id="UP001429354">
    <property type="component" value="Unassembled WGS sequence"/>
</dbReference>
<accession>A0ABX0AEZ8</accession>
<evidence type="ECO:0000313" key="4">
    <source>
        <dbReference type="Proteomes" id="UP001429354"/>
    </source>
</evidence>
<feature type="domain" description="DUF2007" evidence="2">
    <location>
        <begin position="1"/>
        <end position="76"/>
    </location>
</feature>
<protein>
    <submittedName>
        <fullName evidence="3">Pathogenicity-like protein</fullName>
    </submittedName>
</protein>
<dbReference type="Pfam" id="PF09413">
    <property type="entry name" value="DUF2007"/>
    <property type="match status" value="1"/>
</dbReference>
<evidence type="ECO:0000259" key="2">
    <source>
        <dbReference type="Pfam" id="PF09413"/>
    </source>
</evidence>
<gene>
    <name evidence="3" type="ORF">DT603_14225</name>
</gene>
<evidence type="ECO:0000313" key="3">
    <source>
        <dbReference type="EMBL" id="NDK39996.1"/>
    </source>
</evidence>
<comment type="caution">
    <text evidence="3">The sequence shown here is derived from an EMBL/GenBank/DDBJ whole genome shotgun (WGS) entry which is preliminary data.</text>
</comment>